<keyword evidence="1" id="KW-0813">Transport</keyword>
<feature type="domain" description="ABC transporter" evidence="5">
    <location>
        <begin position="5"/>
        <end position="235"/>
    </location>
</feature>
<keyword evidence="4 7" id="KW-0067">ATP-binding</keyword>
<dbReference type="PANTHER" id="PTHR43875">
    <property type="entry name" value="MALTODEXTRIN IMPORT ATP-BINDING PROTEIN MSMX"/>
    <property type="match status" value="1"/>
</dbReference>
<dbReference type="InterPro" id="IPR047641">
    <property type="entry name" value="ABC_transpr_MalK/UgpC-like"/>
</dbReference>
<dbReference type="SMART" id="SM00382">
    <property type="entry name" value="AAA"/>
    <property type="match status" value="1"/>
</dbReference>
<protein>
    <submittedName>
        <fullName evidence="6 7">Glycerol-3-phosphate ABC transporter ATP-binding protein</fullName>
    </submittedName>
</protein>
<evidence type="ECO:0000256" key="4">
    <source>
        <dbReference type="ARBA" id="ARBA00022840"/>
    </source>
</evidence>
<dbReference type="Gene3D" id="3.40.50.300">
    <property type="entry name" value="P-loop containing nucleotide triphosphate hydrolases"/>
    <property type="match status" value="1"/>
</dbReference>
<dbReference type="InterPro" id="IPR003593">
    <property type="entry name" value="AAA+_ATPase"/>
</dbReference>
<dbReference type="RefSeq" id="WP_095523037.1">
    <property type="nucleotide sequence ID" value="NZ_MDUX01000002.1"/>
</dbReference>
<dbReference type="GO" id="GO:0140359">
    <property type="term" value="F:ABC-type transporter activity"/>
    <property type="evidence" value="ECO:0007669"/>
    <property type="project" value="InterPro"/>
</dbReference>
<sequence>MAAGVNIRNVVKRYDRTTVVHGVSIDIQPGEFMVLVGPSGCGKSTTLRMVAGLEEISGGEIRIDGRVINDLAPKDRDVAMVFQNYALYPHLSVRDNISFGLRLNGAKKDEIASKVKTAADILGLDSLLERKPSDLSGGQRQRVAMGRAIVRNPKVFLFDEPLSNLDAKLRTQMRAEIKRLHARPGTTVIYVTHDQVEAMTLADRIVVMRDGYIEQIGAPMELFNHPVNTFVAGFIGSPPMNLLPARLEAQGSGLGVRLADSCAIGIQPRGSSSVAAGQEVTFGIRPEDVSLTPKFAQGAQITGTVEIVEPLGSEAILHVQIGEHNLIVRVEGRRTVEVGTVVTLFVDLERVHLFDAQSSVSIY</sequence>
<dbReference type="FunFam" id="3.40.50.300:FF:000042">
    <property type="entry name" value="Maltose/maltodextrin ABC transporter, ATP-binding protein"/>
    <property type="match status" value="1"/>
</dbReference>
<dbReference type="PROSITE" id="PS50893">
    <property type="entry name" value="ABC_TRANSPORTER_2"/>
    <property type="match status" value="1"/>
</dbReference>
<dbReference type="GO" id="GO:0016887">
    <property type="term" value="F:ATP hydrolysis activity"/>
    <property type="evidence" value="ECO:0007669"/>
    <property type="project" value="InterPro"/>
</dbReference>
<evidence type="ECO:0000256" key="2">
    <source>
        <dbReference type="ARBA" id="ARBA00022475"/>
    </source>
</evidence>
<dbReference type="CDD" id="cd03301">
    <property type="entry name" value="ABC_MalK_N"/>
    <property type="match status" value="1"/>
</dbReference>
<dbReference type="NCBIfam" id="NF008653">
    <property type="entry name" value="PRK11650.1"/>
    <property type="match status" value="1"/>
</dbReference>
<dbReference type="Pfam" id="PF17912">
    <property type="entry name" value="OB_MalK"/>
    <property type="match status" value="1"/>
</dbReference>
<dbReference type="AlphaFoldDB" id="A0A272ESA1"/>
<dbReference type="PANTHER" id="PTHR43875:SF1">
    <property type="entry name" value="OSMOPROTECTIVE COMPOUNDS UPTAKE ATP-BINDING PROTEIN GGTA"/>
    <property type="match status" value="1"/>
</dbReference>
<dbReference type="GO" id="GO:0005524">
    <property type="term" value="F:ATP binding"/>
    <property type="evidence" value="ECO:0007669"/>
    <property type="project" value="UniProtKB-KW"/>
</dbReference>
<dbReference type="Gene3D" id="2.40.50.140">
    <property type="entry name" value="Nucleic acid-binding proteins"/>
    <property type="match status" value="1"/>
</dbReference>
<keyword evidence="2" id="KW-0472">Membrane</keyword>
<evidence type="ECO:0000313" key="9">
    <source>
        <dbReference type="Proteomes" id="UP000623509"/>
    </source>
</evidence>
<evidence type="ECO:0000256" key="3">
    <source>
        <dbReference type="ARBA" id="ARBA00022741"/>
    </source>
</evidence>
<dbReference type="Gene3D" id="2.40.50.100">
    <property type="match status" value="1"/>
</dbReference>
<keyword evidence="9" id="KW-1185">Reference proteome</keyword>
<dbReference type="OrthoDB" id="5298774at2"/>
<dbReference type="Pfam" id="PF03459">
    <property type="entry name" value="TOBE"/>
    <property type="match status" value="1"/>
</dbReference>
<evidence type="ECO:0000313" key="8">
    <source>
        <dbReference type="Proteomes" id="UP000216107"/>
    </source>
</evidence>
<dbReference type="GO" id="GO:0008643">
    <property type="term" value="P:carbohydrate transport"/>
    <property type="evidence" value="ECO:0007669"/>
    <property type="project" value="InterPro"/>
</dbReference>
<reference evidence="6 9" key="1">
    <citation type="submission" date="2016-08" db="EMBL/GenBank/DDBJ databases">
        <title>Candidatus Dactylopiibacterium carminicum genome sequence.</title>
        <authorList>
            <person name="Ramirez-Puebla S.T."/>
            <person name="Ormeno-Orrillo E."/>
            <person name="Vera-Ponce De Leon A."/>
            <person name="Luis L."/>
            <person name="Sanchez-Flores A."/>
            <person name="Monica R."/>
            <person name="Martinez-Romero E."/>
        </authorList>
    </citation>
    <scope>NUCLEOTIDE SEQUENCE [LARGE SCALE GENOMIC DNA]</scope>
    <source>
        <strain evidence="6">END1</strain>
    </source>
</reference>
<reference evidence="7 8" key="2">
    <citation type="submission" date="2017-07" db="EMBL/GenBank/DDBJ databases">
        <title>Candidatus Dactylopiibacterium carminicum, a nitrogen-fixing symbiont of the cochineal insect Dactylopius coccus and Dactylopius opuntiae (Hemiptera: Coccoidea: Dactylopiidae).</title>
        <authorList>
            <person name="Vera A."/>
        </authorList>
    </citation>
    <scope>NUCLEOTIDE SEQUENCE [LARGE SCALE GENOMIC DNA]</scope>
    <source>
        <strain evidence="7 8">NFDCM</strain>
    </source>
</reference>
<dbReference type="EMBL" id="MDUX01000002">
    <property type="protein sequence ID" value="KAF7600689.1"/>
    <property type="molecule type" value="Genomic_DNA"/>
</dbReference>
<name>A0A272ESA1_9RHOO</name>
<dbReference type="InterPro" id="IPR005116">
    <property type="entry name" value="Transp-assoc_OB_typ1"/>
</dbReference>
<proteinExistence type="predicted"/>
<dbReference type="InterPro" id="IPR017871">
    <property type="entry name" value="ABC_transporter-like_CS"/>
</dbReference>
<organism evidence="7 8">
    <name type="scientific">Candidatus Dactylopiibacterium carminicum</name>
    <dbReference type="NCBI Taxonomy" id="857335"/>
    <lineage>
        <taxon>Bacteria</taxon>
        <taxon>Pseudomonadati</taxon>
        <taxon>Pseudomonadota</taxon>
        <taxon>Betaproteobacteria</taxon>
        <taxon>Rhodocyclales</taxon>
        <taxon>Rhodocyclaceae</taxon>
        <taxon>Candidatus Dactylopiibacterium</taxon>
    </lineage>
</organism>
<dbReference type="Proteomes" id="UP000623509">
    <property type="component" value="Unassembled WGS sequence"/>
</dbReference>
<keyword evidence="3" id="KW-0547">Nucleotide-binding</keyword>
<dbReference type="InterPro" id="IPR003439">
    <property type="entry name" value="ABC_transporter-like_ATP-bd"/>
</dbReference>
<keyword evidence="2" id="KW-1003">Cell membrane</keyword>
<gene>
    <name evidence="6" type="ORF">BGI27_00835</name>
    <name evidence="7" type="ORF">CGU29_09420</name>
</gene>
<dbReference type="Proteomes" id="UP000216107">
    <property type="component" value="Unassembled WGS sequence"/>
</dbReference>
<dbReference type="PROSITE" id="PS00211">
    <property type="entry name" value="ABC_TRANSPORTER_1"/>
    <property type="match status" value="1"/>
</dbReference>
<dbReference type="GO" id="GO:0055052">
    <property type="term" value="C:ATP-binding cassette (ABC) transporter complex, substrate-binding subunit-containing"/>
    <property type="evidence" value="ECO:0007669"/>
    <property type="project" value="TreeGrafter"/>
</dbReference>
<dbReference type="Pfam" id="PF00005">
    <property type="entry name" value="ABC_tran"/>
    <property type="match status" value="1"/>
</dbReference>
<dbReference type="SUPFAM" id="SSF50331">
    <property type="entry name" value="MOP-like"/>
    <property type="match status" value="1"/>
</dbReference>
<evidence type="ECO:0000313" key="7">
    <source>
        <dbReference type="EMBL" id="PAS92991.1"/>
    </source>
</evidence>
<dbReference type="SUPFAM" id="SSF52540">
    <property type="entry name" value="P-loop containing nucleoside triphosphate hydrolases"/>
    <property type="match status" value="1"/>
</dbReference>
<dbReference type="EMBL" id="NMRN01000025">
    <property type="protein sequence ID" value="PAS92991.1"/>
    <property type="molecule type" value="Genomic_DNA"/>
</dbReference>
<evidence type="ECO:0000259" key="5">
    <source>
        <dbReference type="PROSITE" id="PS50893"/>
    </source>
</evidence>
<dbReference type="InterPro" id="IPR015855">
    <property type="entry name" value="ABC_transpr_MalK-like"/>
</dbReference>
<evidence type="ECO:0000256" key="1">
    <source>
        <dbReference type="ARBA" id="ARBA00022448"/>
    </source>
</evidence>
<accession>A0A272ESA1</accession>
<dbReference type="InterPro" id="IPR008995">
    <property type="entry name" value="Mo/tungstate-bd_C_term_dom"/>
</dbReference>
<dbReference type="InterPro" id="IPR040582">
    <property type="entry name" value="OB_MalK-like"/>
</dbReference>
<dbReference type="InterPro" id="IPR027417">
    <property type="entry name" value="P-loop_NTPase"/>
</dbReference>
<evidence type="ECO:0000313" key="6">
    <source>
        <dbReference type="EMBL" id="KAF7600689.1"/>
    </source>
</evidence>
<comment type="caution">
    <text evidence="7">The sequence shown here is derived from an EMBL/GenBank/DDBJ whole genome shotgun (WGS) entry which is preliminary data.</text>
</comment>
<dbReference type="InterPro" id="IPR012340">
    <property type="entry name" value="NA-bd_OB-fold"/>
</dbReference>